<dbReference type="Pfam" id="PF01554">
    <property type="entry name" value="MatE"/>
    <property type="match status" value="2"/>
</dbReference>
<keyword evidence="4" id="KW-1185">Reference proteome</keyword>
<comment type="caution">
    <text evidence="3">The sequence shown here is derived from an EMBL/GenBank/DDBJ whole genome shotgun (WGS) entry which is preliminary data.</text>
</comment>
<dbReference type="InterPro" id="IPR002528">
    <property type="entry name" value="MATE_fam"/>
</dbReference>
<gene>
    <name evidence="3" type="ORF">DL89DRAFT_253584</name>
</gene>
<proteinExistence type="inferred from homology"/>
<name>A0A1Y1WKL5_9FUNG</name>
<dbReference type="GO" id="GO:0016020">
    <property type="term" value="C:membrane"/>
    <property type="evidence" value="ECO:0007669"/>
    <property type="project" value="InterPro"/>
</dbReference>
<dbReference type="RefSeq" id="XP_040746845.1">
    <property type="nucleotide sequence ID" value="XM_040885196.1"/>
</dbReference>
<feature type="transmembrane region" description="Helical" evidence="2">
    <location>
        <begin position="342"/>
        <end position="363"/>
    </location>
</feature>
<accession>A0A1Y1WKL5</accession>
<dbReference type="GeneID" id="63801844"/>
<keyword evidence="2" id="KW-0812">Transmembrane</keyword>
<feature type="transmembrane region" description="Helical" evidence="2">
    <location>
        <begin position="310"/>
        <end position="330"/>
    </location>
</feature>
<evidence type="ECO:0000313" key="3">
    <source>
        <dbReference type="EMBL" id="ORX73634.1"/>
    </source>
</evidence>
<feature type="transmembrane region" description="Helical" evidence="2">
    <location>
        <begin position="461"/>
        <end position="481"/>
    </location>
</feature>
<feature type="transmembrane region" description="Helical" evidence="2">
    <location>
        <begin position="206"/>
        <end position="228"/>
    </location>
</feature>
<keyword evidence="2" id="KW-1133">Transmembrane helix</keyword>
<feature type="transmembrane region" description="Helical" evidence="2">
    <location>
        <begin position="431"/>
        <end position="449"/>
    </location>
</feature>
<evidence type="ECO:0000256" key="1">
    <source>
        <dbReference type="ARBA" id="ARBA00010199"/>
    </source>
</evidence>
<sequence length="547" mass="58655">MIAIILDTCIIYSAGSTAFTSFRHKHTGYMPWNTTNSPETCALRCLDYGTTTSGLQFKPAKLPAAVDIGNGEFVQWSFVKKELLWLIRSAAPIAISSTAQPLIMIPMLSAVSRFGNTALMSMNLAKLYSNICGVAPTAGISMALDTYCSQGFTSARDKRILGVLLQRAMLMGLATMAIFCPLWWNSMCVFKVLGVPEDVAEMAGRLVHVCFFGNVLLMAYEFLCSFLFAQGIRRFVLVAQPAGVAVAWAAIWLLLSDQSTSAGVLGTAFVNVCTMVTRCTTTVIFIAVVDGYQCWGSWTPTALHGWKSMAKLSVAGFIARLLGMASMHIIDLGSVLLGTQAMAAQTVLTALLAIPSALGYALAIAACNRVGNHLGLALSNHVRLTALATAVLSALVFGMLALGFFLCRYALPHGFTDNSEVIDIVAVHTPWVAIAGAMQGVNITLNGILRGQGKQGIIARVRLFSFALVGIPAGLVAMWVFHWELAGLWFGHSASLATALSFQTYLLCTTDWDKEVAKCQSRVAAMASTVYTADRAIAGNECSRHLP</sequence>
<dbReference type="GO" id="GO:0042910">
    <property type="term" value="F:xenobiotic transmembrane transporter activity"/>
    <property type="evidence" value="ECO:0007669"/>
    <property type="project" value="InterPro"/>
</dbReference>
<dbReference type="Proteomes" id="UP000193922">
    <property type="component" value="Unassembled WGS sequence"/>
</dbReference>
<keyword evidence="2" id="KW-0472">Membrane</keyword>
<feature type="transmembrane region" description="Helical" evidence="2">
    <location>
        <begin position="384"/>
        <end position="411"/>
    </location>
</feature>
<dbReference type="GO" id="GO:0015297">
    <property type="term" value="F:antiporter activity"/>
    <property type="evidence" value="ECO:0007669"/>
    <property type="project" value="InterPro"/>
</dbReference>
<dbReference type="OrthoDB" id="2126698at2759"/>
<evidence type="ECO:0008006" key="5">
    <source>
        <dbReference type="Google" id="ProtNLM"/>
    </source>
</evidence>
<feature type="transmembrane region" description="Helical" evidence="2">
    <location>
        <begin position="168"/>
        <end position="186"/>
    </location>
</feature>
<evidence type="ECO:0000256" key="2">
    <source>
        <dbReference type="SAM" id="Phobius"/>
    </source>
</evidence>
<comment type="similarity">
    <text evidence="1">Belongs to the multi antimicrobial extrusion (MATE) (TC 2.A.66.1) family.</text>
</comment>
<dbReference type="PANTHER" id="PTHR11206">
    <property type="entry name" value="MULTIDRUG RESISTANCE PROTEIN"/>
    <property type="match status" value="1"/>
</dbReference>
<feature type="transmembrane region" description="Helical" evidence="2">
    <location>
        <begin position="267"/>
        <end position="289"/>
    </location>
</feature>
<dbReference type="EMBL" id="MCFD01000001">
    <property type="protein sequence ID" value="ORX73634.1"/>
    <property type="molecule type" value="Genomic_DNA"/>
</dbReference>
<organism evidence="3 4">
    <name type="scientific">Linderina pennispora</name>
    <dbReference type="NCBI Taxonomy" id="61395"/>
    <lineage>
        <taxon>Eukaryota</taxon>
        <taxon>Fungi</taxon>
        <taxon>Fungi incertae sedis</taxon>
        <taxon>Zoopagomycota</taxon>
        <taxon>Kickxellomycotina</taxon>
        <taxon>Kickxellomycetes</taxon>
        <taxon>Kickxellales</taxon>
        <taxon>Kickxellaceae</taxon>
        <taxon>Linderina</taxon>
    </lineage>
</organism>
<protein>
    <recommendedName>
        <fullName evidence="5">MATE efflux family protein</fullName>
    </recommendedName>
</protein>
<dbReference type="STRING" id="61395.A0A1Y1WKL5"/>
<feature type="transmembrane region" description="Helical" evidence="2">
    <location>
        <begin position="235"/>
        <end position="255"/>
    </location>
</feature>
<reference evidence="3 4" key="1">
    <citation type="submission" date="2016-07" db="EMBL/GenBank/DDBJ databases">
        <title>Pervasive Adenine N6-methylation of Active Genes in Fungi.</title>
        <authorList>
            <consortium name="DOE Joint Genome Institute"/>
            <person name="Mondo S.J."/>
            <person name="Dannebaum R.O."/>
            <person name="Kuo R.C."/>
            <person name="Labutti K."/>
            <person name="Haridas S."/>
            <person name="Kuo A."/>
            <person name="Salamov A."/>
            <person name="Ahrendt S.R."/>
            <person name="Lipzen A."/>
            <person name="Sullivan W."/>
            <person name="Andreopoulos W.B."/>
            <person name="Clum A."/>
            <person name="Lindquist E."/>
            <person name="Daum C."/>
            <person name="Ramamoorthy G.K."/>
            <person name="Gryganskyi A."/>
            <person name="Culley D."/>
            <person name="Magnuson J.K."/>
            <person name="James T.Y."/>
            <person name="O'Malley M.A."/>
            <person name="Stajich J.E."/>
            <person name="Spatafora J.W."/>
            <person name="Visel A."/>
            <person name="Grigoriev I.V."/>
        </authorList>
    </citation>
    <scope>NUCLEOTIDE SEQUENCE [LARGE SCALE GENOMIC DNA]</scope>
    <source>
        <strain evidence="3 4">ATCC 12442</strain>
    </source>
</reference>
<dbReference type="AlphaFoldDB" id="A0A1Y1WKL5"/>
<evidence type="ECO:0000313" key="4">
    <source>
        <dbReference type="Proteomes" id="UP000193922"/>
    </source>
</evidence>